<dbReference type="Pfam" id="PF14555">
    <property type="entry name" value="UBA_4"/>
    <property type="match status" value="1"/>
</dbReference>
<dbReference type="SUPFAM" id="SSF54236">
    <property type="entry name" value="Ubiquitin-like"/>
    <property type="match status" value="1"/>
</dbReference>
<dbReference type="SUPFAM" id="SSF52833">
    <property type="entry name" value="Thioredoxin-like"/>
    <property type="match status" value="1"/>
</dbReference>
<dbReference type="PROSITE" id="PS50330">
    <property type="entry name" value="UIM"/>
    <property type="match status" value="1"/>
</dbReference>
<reference evidence="3 4" key="1">
    <citation type="submission" date="2015-12" db="EMBL/GenBank/DDBJ databases">
        <title>Dictyostelia acquired genes for synthesis and detection of signals that induce cell-type specialization by lateral gene transfer from prokaryotes.</title>
        <authorList>
            <person name="Gloeckner G."/>
            <person name="Schaap P."/>
        </authorList>
    </citation>
    <scope>NUCLEOTIDE SEQUENCE [LARGE SCALE GENOMIC DNA]</scope>
    <source>
        <strain evidence="3 4">TK</strain>
    </source>
</reference>
<protein>
    <submittedName>
        <fullName evidence="3">UAS domain-containing protein</fullName>
    </submittedName>
</protein>
<evidence type="ECO:0000259" key="2">
    <source>
        <dbReference type="PROSITE" id="PS50033"/>
    </source>
</evidence>
<dbReference type="Gene3D" id="3.10.20.90">
    <property type="entry name" value="Phosphatidylinositol 3-kinase Catalytic Subunit, Chain A, domain 1"/>
    <property type="match status" value="1"/>
</dbReference>
<evidence type="ECO:0000313" key="3">
    <source>
        <dbReference type="EMBL" id="KYR02258.1"/>
    </source>
</evidence>
<dbReference type="InterPro" id="IPR003903">
    <property type="entry name" value="UIM_dom"/>
</dbReference>
<dbReference type="OrthoDB" id="270602at2759"/>
<dbReference type="InterPro" id="IPR036249">
    <property type="entry name" value="Thioredoxin-like_sf"/>
</dbReference>
<dbReference type="InParanoid" id="A0A152A7S4"/>
<dbReference type="STRING" id="361077.A0A152A7S4"/>
<gene>
    <name evidence="3" type="ORF">DLAC_01089</name>
</gene>
<dbReference type="EMBL" id="LODT01000004">
    <property type="protein sequence ID" value="KYR02258.1"/>
    <property type="molecule type" value="Genomic_DNA"/>
</dbReference>
<dbReference type="Pfam" id="PF00789">
    <property type="entry name" value="UBX"/>
    <property type="match status" value="1"/>
</dbReference>
<proteinExistence type="predicted"/>
<dbReference type="InterPro" id="IPR050730">
    <property type="entry name" value="UBX_domain-protein"/>
</dbReference>
<dbReference type="SMART" id="SM00166">
    <property type="entry name" value="UBX"/>
    <property type="match status" value="1"/>
</dbReference>
<feature type="compositionally biased region" description="Acidic residues" evidence="1">
    <location>
        <begin position="349"/>
        <end position="369"/>
    </location>
</feature>
<dbReference type="CDD" id="cd01767">
    <property type="entry name" value="UBX"/>
    <property type="match status" value="1"/>
</dbReference>
<organism evidence="3 4">
    <name type="scientific">Tieghemostelium lacteum</name>
    <name type="common">Slime mold</name>
    <name type="synonym">Dictyostelium lacteum</name>
    <dbReference type="NCBI Taxonomy" id="361077"/>
    <lineage>
        <taxon>Eukaryota</taxon>
        <taxon>Amoebozoa</taxon>
        <taxon>Evosea</taxon>
        <taxon>Eumycetozoa</taxon>
        <taxon>Dictyostelia</taxon>
        <taxon>Dictyosteliales</taxon>
        <taxon>Raperosteliaceae</taxon>
        <taxon>Tieghemostelium</taxon>
    </lineage>
</organism>
<feature type="compositionally biased region" description="Low complexity" evidence="1">
    <location>
        <begin position="54"/>
        <end position="65"/>
    </location>
</feature>
<dbReference type="Pfam" id="PF13899">
    <property type="entry name" value="Thioredoxin_7"/>
    <property type="match status" value="1"/>
</dbReference>
<dbReference type="PROSITE" id="PS50033">
    <property type="entry name" value="UBX"/>
    <property type="match status" value="1"/>
</dbReference>
<name>A0A152A7S4_TIELA</name>
<keyword evidence="4" id="KW-1185">Reference proteome</keyword>
<dbReference type="SUPFAM" id="SSF46934">
    <property type="entry name" value="UBA-like"/>
    <property type="match status" value="1"/>
</dbReference>
<dbReference type="InterPro" id="IPR006577">
    <property type="entry name" value="UAS"/>
</dbReference>
<dbReference type="FunCoup" id="A0A152A7S4">
    <property type="interactions" value="2"/>
</dbReference>
<dbReference type="OMA" id="CAFPRKS"/>
<feature type="domain" description="UBX" evidence="2">
    <location>
        <begin position="396"/>
        <end position="471"/>
    </location>
</feature>
<comment type="caution">
    <text evidence="3">The sequence shown here is derived from an EMBL/GenBank/DDBJ whole genome shotgun (WGS) entry which is preliminary data.</text>
</comment>
<feature type="compositionally biased region" description="Basic and acidic residues" evidence="1">
    <location>
        <begin position="328"/>
        <end position="338"/>
    </location>
</feature>
<dbReference type="InterPro" id="IPR029071">
    <property type="entry name" value="Ubiquitin-like_domsf"/>
</dbReference>
<dbReference type="GO" id="GO:0043130">
    <property type="term" value="F:ubiquitin binding"/>
    <property type="evidence" value="ECO:0007669"/>
    <property type="project" value="TreeGrafter"/>
</dbReference>
<dbReference type="GO" id="GO:0043161">
    <property type="term" value="P:proteasome-mediated ubiquitin-dependent protein catabolic process"/>
    <property type="evidence" value="ECO:0007669"/>
    <property type="project" value="TreeGrafter"/>
</dbReference>
<evidence type="ECO:0000256" key="1">
    <source>
        <dbReference type="SAM" id="MobiDB-lite"/>
    </source>
</evidence>
<dbReference type="InterPro" id="IPR001012">
    <property type="entry name" value="UBX_dom"/>
</dbReference>
<sequence length="474" mass="55057">MTEVIDSQQEKLQLFISLTGTENTELALQILEQNSWDIDTSVNFYYNTNDIVDSTPSKTSTTSTSGNKSPITKDNDEDVEDIENFRDPIPQTMDTLVETSFINQYRRPPPKPTNIFESFRDFAREKDLNQNLSGKQKTLAELFKPPLDILTFGSFEDIKIQAQEKHRFVLINVQDASEFACQRLNRDTWSDAKLKELISSNFVFWQVNSTHDEGKWFIQYYPTKEYPYISIIDPRTGEELAHTYGFTDAEDMKEYLNEFISQNSYDKASKLHPSQINKNFKKKKFITEEEEIEMAIQLSLQGGSSSKSQSPTKSPTNETTKPTTTETTTKKLKTDEQQKQQQQKQVINDEIEDDEDEDEDEDEDMDTYDDLDKYDNKEEIQKIEKKSEEQPPSNIGMEGDCQIQIKLPDQLLKGNFKSTDLIKNLYYFVQIKSGKFKFKLFTTFPKVELVGDLMNKTLKEMDLTPRAQLMFQEQ</sequence>
<dbReference type="CDD" id="cd02958">
    <property type="entry name" value="UAS"/>
    <property type="match status" value="1"/>
</dbReference>
<dbReference type="AlphaFoldDB" id="A0A152A7S4"/>
<accession>A0A152A7S4</accession>
<dbReference type="PANTHER" id="PTHR23322:SF6">
    <property type="entry name" value="UBX DOMAIN-CONTAINING PROTEIN 7"/>
    <property type="match status" value="1"/>
</dbReference>
<evidence type="ECO:0000313" key="4">
    <source>
        <dbReference type="Proteomes" id="UP000076078"/>
    </source>
</evidence>
<dbReference type="GO" id="GO:0005634">
    <property type="term" value="C:nucleus"/>
    <property type="evidence" value="ECO:0007669"/>
    <property type="project" value="TreeGrafter"/>
</dbReference>
<feature type="region of interest" description="Disordered" evidence="1">
    <location>
        <begin position="53"/>
        <end position="79"/>
    </location>
</feature>
<dbReference type="InterPro" id="IPR009060">
    <property type="entry name" value="UBA-like_sf"/>
</dbReference>
<dbReference type="Proteomes" id="UP000076078">
    <property type="component" value="Unassembled WGS sequence"/>
</dbReference>
<dbReference type="PANTHER" id="PTHR23322">
    <property type="entry name" value="FAS-ASSOCIATED PROTEIN"/>
    <property type="match status" value="1"/>
</dbReference>
<feature type="region of interest" description="Disordered" evidence="1">
    <location>
        <begin position="300"/>
        <end position="375"/>
    </location>
</feature>
<dbReference type="Gene3D" id="3.40.30.10">
    <property type="entry name" value="Glutaredoxin"/>
    <property type="match status" value="1"/>
</dbReference>
<dbReference type="Gene3D" id="1.10.8.10">
    <property type="entry name" value="DNA helicase RuvA subunit, C-terminal domain"/>
    <property type="match status" value="1"/>
</dbReference>
<dbReference type="SMART" id="SM00594">
    <property type="entry name" value="UAS"/>
    <property type="match status" value="1"/>
</dbReference>
<feature type="compositionally biased region" description="Low complexity" evidence="1">
    <location>
        <begin position="300"/>
        <end position="327"/>
    </location>
</feature>